<dbReference type="AlphaFoldDB" id="A0A0P9DK87"/>
<organism evidence="4 5">
    <name type="scientific">Kouleothrix aurantiaca</name>
    <dbReference type="NCBI Taxonomy" id="186479"/>
    <lineage>
        <taxon>Bacteria</taxon>
        <taxon>Bacillati</taxon>
        <taxon>Chloroflexota</taxon>
        <taxon>Chloroflexia</taxon>
        <taxon>Chloroflexales</taxon>
        <taxon>Roseiflexineae</taxon>
        <taxon>Roseiflexaceae</taxon>
        <taxon>Kouleothrix</taxon>
    </lineage>
</organism>
<dbReference type="GO" id="GO:0000160">
    <property type="term" value="P:phosphorelay signal transduction system"/>
    <property type="evidence" value="ECO:0007669"/>
    <property type="project" value="InterPro"/>
</dbReference>
<evidence type="ECO:0000313" key="5">
    <source>
        <dbReference type="Proteomes" id="UP000050509"/>
    </source>
</evidence>
<feature type="modified residue" description="4-aspartylphosphate" evidence="2">
    <location>
        <position position="72"/>
    </location>
</feature>
<dbReference type="Proteomes" id="UP000050509">
    <property type="component" value="Unassembled WGS sequence"/>
</dbReference>
<protein>
    <recommendedName>
        <fullName evidence="3">Response regulatory domain-containing protein</fullName>
    </recommendedName>
</protein>
<dbReference type="PANTHER" id="PTHR44591:SF3">
    <property type="entry name" value="RESPONSE REGULATORY DOMAIN-CONTAINING PROTEIN"/>
    <property type="match status" value="1"/>
</dbReference>
<accession>A0A0P9DK87</accession>
<keyword evidence="1 2" id="KW-0597">Phosphoprotein</keyword>
<feature type="domain" description="Response regulatory" evidence="3">
    <location>
        <begin position="21"/>
        <end position="139"/>
    </location>
</feature>
<dbReference type="SUPFAM" id="SSF52172">
    <property type="entry name" value="CheY-like"/>
    <property type="match status" value="1"/>
</dbReference>
<dbReference type="PANTHER" id="PTHR44591">
    <property type="entry name" value="STRESS RESPONSE REGULATOR PROTEIN 1"/>
    <property type="match status" value="1"/>
</dbReference>
<evidence type="ECO:0000313" key="4">
    <source>
        <dbReference type="EMBL" id="KPV50233.1"/>
    </source>
</evidence>
<dbReference type="Pfam" id="PF00072">
    <property type="entry name" value="Response_reg"/>
    <property type="match status" value="1"/>
</dbReference>
<dbReference type="SMART" id="SM00448">
    <property type="entry name" value="REC"/>
    <property type="match status" value="1"/>
</dbReference>
<keyword evidence="5" id="KW-1185">Reference proteome</keyword>
<gene>
    <name evidence="4" type="ORF">SE17_28160</name>
</gene>
<dbReference type="CDD" id="cd17546">
    <property type="entry name" value="REC_hyHK_CKI1_RcsC-like"/>
    <property type="match status" value="1"/>
</dbReference>
<comment type="caution">
    <text evidence="4">The sequence shown here is derived from an EMBL/GenBank/DDBJ whole genome shotgun (WGS) entry which is preliminary data.</text>
</comment>
<dbReference type="EMBL" id="LJCR01001507">
    <property type="protein sequence ID" value="KPV50233.1"/>
    <property type="molecule type" value="Genomic_DNA"/>
</dbReference>
<dbReference type="Gene3D" id="3.40.50.2300">
    <property type="match status" value="1"/>
</dbReference>
<proteinExistence type="predicted"/>
<dbReference type="InterPro" id="IPR011006">
    <property type="entry name" value="CheY-like_superfamily"/>
</dbReference>
<evidence type="ECO:0000256" key="2">
    <source>
        <dbReference type="PROSITE-ProRule" id="PRU00169"/>
    </source>
</evidence>
<dbReference type="InterPro" id="IPR001789">
    <property type="entry name" value="Sig_transdc_resp-reg_receiver"/>
</dbReference>
<evidence type="ECO:0000256" key="1">
    <source>
        <dbReference type="ARBA" id="ARBA00022553"/>
    </source>
</evidence>
<evidence type="ECO:0000259" key="3">
    <source>
        <dbReference type="PROSITE" id="PS50110"/>
    </source>
</evidence>
<reference evidence="4 5" key="1">
    <citation type="submission" date="2015-09" db="EMBL/GenBank/DDBJ databases">
        <title>Draft genome sequence of Kouleothrix aurantiaca JCM 19913.</title>
        <authorList>
            <person name="Hemp J."/>
        </authorList>
    </citation>
    <scope>NUCLEOTIDE SEQUENCE [LARGE SCALE GENOMIC DNA]</scope>
    <source>
        <strain evidence="4 5">COM-B</strain>
    </source>
</reference>
<sequence>MTQPFARQHNPTPIDNPENAYIILVEDDPNSYLVIEELLKHAGFKHFYHRGSGAKIIQLIEALPQVDLVLLDIGLPGEDGFSVLKRLRAHPQSARAHIAAVTANIMHQTRLRAKDAGFDSFISKPIHPDKICDQIRRMLNGHTFWW</sequence>
<dbReference type="InterPro" id="IPR050595">
    <property type="entry name" value="Bact_response_regulator"/>
</dbReference>
<name>A0A0P9DK87_9CHLR</name>
<dbReference type="PROSITE" id="PS50110">
    <property type="entry name" value="RESPONSE_REGULATORY"/>
    <property type="match status" value="1"/>
</dbReference>